<evidence type="ECO:0000256" key="1">
    <source>
        <dbReference type="SAM" id="MobiDB-lite"/>
    </source>
</evidence>
<keyword evidence="3" id="KW-1185">Reference proteome</keyword>
<accession>H2YDI4</accession>
<name>H2YDI4_CIOSA</name>
<dbReference type="InParanoid" id="H2YDI4"/>
<evidence type="ECO:0000313" key="2">
    <source>
        <dbReference type="Ensembl" id="ENSCSAVP00000003382.1"/>
    </source>
</evidence>
<feature type="compositionally biased region" description="Polar residues" evidence="1">
    <location>
        <begin position="142"/>
        <end position="158"/>
    </location>
</feature>
<protein>
    <submittedName>
        <fullName evidence="2">Uncharacterized protein</fullName>
    </submittedName>
</protein>
<feature type="region of interest" description="Disordered" evidence="1">
    <location>
        <begin position="136"/>
        <end position="158"/>
    </location>
</feature>
<dbReference type="HOGENOM" id="CLU_1673176_0_0_1"/>
<evidence type="ECO:0000313" key="3">
    <source>
        <dbReference type="Proteomes" id="UP000007875"/>
    </source>
</evidence>
<reference evidence="2" key="3">
    <citation type="submission" date="2025-09" db="UniProtKB">
        <authorList>
            <consortium name="Ensembl"/>
        </authorList>
    </citation>
    <scope>IDENTIFICATION</scope>
</reference>
<dbReference type="AlphaFoldDB" id="H2YDI4"/>
<organism evidence="2 3">
    <name type="scientific">Ciona savignyi</name>
    <name type="common">Pacific transparent sea squirt</name>
    <dbReference type="NCBI Taxonomy" id="51511"/>
    <lineage>
        <taxon>Eukaryota</taxon>
        <taxon>Metazoa</taxon>
        <taxon>Chordata</taxon>
        <taxon>Tunicata</taxon>
        <taxon>Ascidiacea</taxon>
        <taxon>Phlebobranchia</taxon>
        <taxon>Cionidae</taxon>
        <taxon>Ciona</taxon>
    </lineage>
</organism>
<reference evidence="2" key="2">
    <citation type="submission" date="2025-08" db="UniProtKB">
        <authorList>
            <consortium name="Ensembl"/>
        </authorList>
    </citation>
    <scope>IDENTIFICATION</scope>
</reference>
<dbReference type="Proteomes" id="UP000007875">
    <property type="component" value="Unassembled WGS sequence"/>
</dbReference>
<dbReference type="Ensembl" id="ENSCSAVT00000003433.1">
    <property type="protein sequence ID" value="ENSCSAVP00000003382.1"/>
    <property type="gene ID" value="ENSCSAVG00000002006.1"/>
</dbReference>
<sequence>MDSKVCAGNVKIGESSAEQDLNSDVQHWPSELMETTTLPCHRLPLFSPITGALSEAETSLSEPRQTDLRNSIHGGVVVVTRSSSTVSAHLKTNQPDESVQLTVPILREYFEDLETGQSQFSGEGNVFTPRYSCSLDEDSDMVSRSSSRTVKLSGSENV</sequence>
<reference evidence="3" key="1">
    <citation type="submission" date="2003-08" db="EMBL/GenBank/DDBJ databases">
        <authorList>
            <person name="Birren B."/>
            <person name="Nusbaum C."/>
            <person name="Abebe A."/>
            <person name="Abouelleil A."/>
            <person name="Adekoya E."/>
            <person name="Ait-zahra M."/>
            <person name="Allen N."/>
            <person name="Allen T."/>
            <person name="An P."/>
            <person name="Anderson M."/>
            <person name="Anderson S."/>
            <person name="Arachchi H."/>
            <person name="Armbruster J."/>
            <person name="Bachantsang P."/>
            <person name="Baldwin J."/>
            <person name="Barry A."/>
            <person name="Bayul T."/>
            <person name="Blitshsteyn B."/>
            <person name="Bloom T."/>
            <person name="Blye J."/>
            <person name="Boguslavskiy L."/>
            <person name="Borowsky M."/>
            <person name="Boukhgalter B."/>
            <person name="Brunache A."/>
            <person name="Butler J."/>
            <person name="Calixte N."/>
            <person name="Calvo S."/>
            <person name="Camarata J."/>
            <person name="Campo K."/>
            <person name="Chang J."/>
            <person name="Cheshatsang Y."/>
            <person name="Citroen M."/>
            <person name="Collymore A."/>
            <person name="Considine T."/>
            <person name="Cook A."/>
            <person name="Cooke P."/>
            <person name="Corum B."/>
            <person name="Cuomo C."/>
            <person name="David R."/>
            <person name="Dawoe T."/>
            <person name="Degray S."/>
            <person name="Dodge S."/>
            <person name="Dooley K."/>
            <person name="Dorje P."/>
            <person name="Dorjee K."/>
            <person name="Dorris L."/>
            <person name="Duffey N."/>
            <person name="Dupes A."/>
            <person name="Elkins T."/>
            <person name="Engels R."/>
            <person name="Erickson J."/>
            <person name="Farina A."/>
            <person name="Faro S."/>
            <person name="Ferreira P."/>
            <person name="Fischer H."/>
            <person name="Fitzgerald M."/>
            <person name="Foley K."/>
            <person name="Gage D."/>
            <person name="Galagan J."/>
            <person name="Gearin G."/>
            <person name="Gnerre S."/>
            <person name="Gnirke A."/>
            <person name="Goyette A."/>
            <person name="Graham J."/>
            <person name="Grandbois E."/>
            <person name="Gyaltsen K."/>
            <person name="Hafez N."/>
            <person name="Hagopian D."/>
            <person name="Hagos B."/>
            <person name="Hall J."/>
            <person name="Hatcher B."/>
            <person name="Heller A."/>
            <person name="Higgins H."/>
            <person name="Honan T."/>
            <person name="Horn A."/>
            <person name="Houde N."/>
            <person name="Hughes L."/>
            <person name="Hulme W."/>
            <person name="Husby E."/>
            <person name="Iliev I."/>
            <person name="Jaffe D."/>
            <person name="Jones C."/>
            <person name="Kamal M."/>
            <person name="Kamat A."/>
            <person name="Kamvysselis M."/>
            <person name="Karlsson E."/>
            <person name="Kells C."/>
            <person name="Kieu A."/>
            <person name="Kisner P."/>
            <person name="Kodira C."/>
            <person name="Kulbokas E."/>
            <person name="Labutti K."/>
            <person name="Lama D."/>
            <person name="Landers T."/>
            <person name="Leger J."/>
            <person name="Levine S."/>
            <person name="Lewis D."/>
            <person name="Lewis T."/>
            <person name="Lindblad-toh K."/>
            <person name="Liu X."/>
            <person name="Lokyitsang T."/>
            <person name="Lokyitsang Y."/>
            <person name="Lucien O."/>
            <person name="Lui A."/>
            <person name="Ma L.J."/>
            <person name="Mabbitt R."/>
            <person name="Macdonald J."/>
            <person name="Maclean C."/>
            <person name="Major J."/>
            <person name="Manning J."/>
            <person name="Marabella R."/>
            <person name="Maru K."/>
            <person name="Matthews C."/>
            <person name="Mauceli E."/>
            <person name="Mccarthy M."/>
            <person name="Mcdonough S."/>
            <person name="Mcghee T."/>
            <person name="Meldrim J."/>
            <person name="Meneus L."/>
            <person name="Mesirov J."/>
            <person name="Mihalev A."/>
            <person name="Mihova T."/>
            <person name="Mikkelsen T."/>
            <person name="Mlenga V."/>
            <person name="Moru K."/>
            <person name="Mozes J."/>
            <person name="Mulrain L."/>
            <person name="Munson G."/>
            <person name="Naylor J."/>
            <person name="Newes C."/>
            <person name="Nguyen C."/>
            <person name="Nguyen N."/>
            <person name="Nguyen T."/>
            <person name="Nicol R."/>
            <person name="Nielsen C."/>
            <person name="Nizzari M."/>
            <person name="Norbu C."/>
            <person name="Norbu N."/>
            <person name="O'donnell P."/>
            <person name="Okoawo O."/>
            <person name="O'leary S."/>
            <person name="Omotosho B."/>
            <person name="O'neill K."/>
            <person name="Osman S."/>
            <person name="Parker S."/>
            <person name="Perrin D."/>
            <person name="Phunkhang P."/>
            <person name="Piqani B."/>
            <person name="Purcell S."/>
            <person name="Rachupka T."/>
            <person name="Ramasamy U."/>
            <person name="Rameau R."/>
            <person name="Ray V."/>
            <person name="Raymond C."/>
            <person name="Retta R."/>
            <person name="Richardson S."/>
            <person name="Rise C."/>
            <person name="Rodriguez J."/>
            <person name="Rogers J."/>
            <person name="Rogov P."/>
            <person name="Rutman M."/>
            <person name="Schupbach R."/>
            <person name="Seaman C."/>
            <person name="Settipalli S."/>
            <person name="Sharpe T."/>
            <person name="Sheridan J."/>
            <person name="Sherpa N."/>
            <person name="Shi J."/>
            <person name="Smirnov S."/>
            <person name="Smith C."/>
            <person name="Sougnez C."/>
            <person name="Spencer B."/>
            <person name="Stalker J."/>
            <person name="Stange-thomann N."/>
            <person name="Stavropoulos S."/>
            <person name="Stetson K."/>
            <person name="Stone C."/>
            <person name="Stone S."/>
            <person name="Stubbs M."/>
            <person name="Talamas J."/>
            <person name="Tchuinga P."/>
            <person name="Tenzing P."/>
            <person name="Tesfaye S."/>
            <person name="Theodore J."/>
            <person name="Thoulutsang Y."/>
            <person name="Topham K."/>
            <person name="Towey S."/>
            <person name="Tsamla T."/>
            <person name="Tsomo N."/>
            <person name="Vallee D."/>
            <person name="Vassiliev H."/>
            <person name="Venkataraman V."/>
            <person name="Vinson J."/>
            <person name="Vo A."/>
            <person name="Wade C."/>
            <person name="Wang S."/>
            <person name="Wangchuk T."/>
            <person name="Wangdi T."/>
            <person name="Whittaker C."/>
            <person name="Wilkinson J."/>
            <person name="Wu Y."/>
            <person name="Wyman D."/>
            <person name="Yadav S."/>
            <person name="Yang S."/>
            <person name="Yang X."/>
            <person name="Yeager S."/>
            <person name="Yee E."/>
            <person name="Young G."/>
            <person name="Zainoun J."/>
            <person name="Zembeck L."/>
            <person name="Zimmer A."/>
            <person name="Zody M."/>
            <person name="Lander E."/>
        </authorList>
    </citation>
    <scope>NUCLEOTIDE SEQUENCE [LARGE SCALE GENOMIC DNA]</scope>
</reference>
<proteinExistence type="predicted"/>